<dbReference type="OrthoDB" id="7597031at2"/>
<gene>
    <name evidence="2" type="ORF">GRI62_04385</name>
</gene>
<accession>A0A844ZY79</accession>
<reference evidence="2 3" key="1">
    <citation type="submission" date="2019-12" db="EMBL/GenBank/DDBJ databases">
        <title>Genomic-based taxomic classification of the family Erythrobacteraceae.</title>
        <authorList>
            <person name="Xu L."/>
        </authorList>
    </citation>
    <scope>NUCLEOTIDE SEQUENCE [LARGE SCALE GENOMIC DNA]</scope>
    <source>
        <strain evidence="2 3">RC4-10-4</strain>
    </source>
</reference>
<dbReference type="Proteomes" id="UP000460626">
    <property type="component" value="Unassembled WGS sequence"/>
</dbReference>
<protein>
    <submittedName>
        <fullName evidence="2">Exoprotein</fullName>
    </submittedName>
</protein>
<keyword evidence="1" id="KW-0812">Transmembrane</keyword>
<evidence type="ECO:0000313" key="3">
    <source>
        <dbReference type="Proteomes" id="UP000460626"/>
    </source>
</evidence>
<sequence length="1088" mass="114897">MAQDEALTDEARPRGRKRLFAQRLGIVLLIALVVAVAWAWNQRVTFADDAIEQFMAENDIRATWTTEIIGPDEQVITNLVIGDPARPDLTVERVEIATRLRWGLPDVTALRLVGPRIYGSYRGGRLSFGDLDPLIFPEETGQPFEFPALDLFVEDGRGLLLTDFGRVGFKLAGGGHLRGGFTAELAAISETIDLGACGIERPTLYGTVSIDAERPRFDGPARFGSLACPDSRVAIADGTVVLGVQVDRNLEDVEGDYRLALGDTALAGVTASSLAGEGRLSWRDGDLAALYDLAAADVTTSSARAGGLTLEGRVRTADDLARIDVEGEVAGRGLALGPDLDATIAGAADNARGTLLEPLLSRLALNLARELRSSSLAATFDARSTRDLTSITIPEARVRGSGGSTIASLSRGQVTLGASGLPRFAGNFTTGGEGLPQITGRMEQSAGGALAMRLAMREYASGNSRLAIPVMSVLQGADGRVALDGRVLASGPLPGGFAQGLDLPVDGTIAPDGSLALWTGCRQVRFERLAFSNLELNRQSLILCPPGGRSILAYDRGGLRLAAGATALDLSGRLAQTPIRVRSGPVGVAWPGALVARDLDVALGPAERAQRFQITDLRADLSAGGIGGDFAGADVFLASVPLDVLGASGNWRYAGNRLTLEGASFGLEDRQDADRFEPLSAEGASLTLFANRITADALLRHPGSGQVVTAAHIEHDLSSGTGFADLDVPGLAFVDGAFQPTDLTRLALGVVANVEGTVRGTGRIDWSSAGVTSTGRFSSDALDLAAAFGPVKGASGTVVFTDLLGLTTAPDQRIQVVSVNPGIEVFDGEVAFQLIDGERIALSGGRWPFMGGMLTLRPVTINLGVDETRNYVLEIDGLEAAQFVERMEIGNLAASGTFDGVIPLVFDADGNGQLIGGRLVSRPPGGNVSYVGELSYEDLSFFANYAFRTLRDLQYDRMEVLLNGSLTGELVTRVNFTGIRQGPAAERNIVSRIIGDLPIELRVNIRAPFYRLLNSVRSLYDPTAVRSPRSLGLVGADGEVLREVVDQDAVDELDEEAERQAECDLLGGEACAELDEAAIQPQESEPMP</sequence>
<dbReference type="RefSeq" id="WP_160731809.1">
    <property type="nucleotide sequence ID" value="NZ_BMJK01000001.1"/>
</dbReference>
<keyword evidence="1" id="KW-0472">Membrane</keyword>
<evidence type="ECO:0000313" key="2">
    <source>
        <dbReference type="EMBL" id="MXO92845.1"/>
    </source>
</evidence>
<keyword evidence="3" id="KW-1185">Reference proteome</keyword>
<dbReference type="InterPro" id="IPR021730">
    <property type="entry name" value="YdbH"/>
</dbReference>
<dbReference type="EMBL" id="WTYH01000001">
    <property type="protein sequence ID" value="MXO92845.1"/>
    <property type="molecule type" value="Genomic_DNA"/>
</dbReference>
<organism evidence="2 3">
    <name type="scientific">Aurantiacibacter arachoides</name>
    <dbReference type="NCBI Taxonomy" id="1850444"/>
    <lineage>
        <taxon>Bacteria</taxon>
        <taxon>Pseudomonadati</taxon>
        <taxon>Pseudomonadota</taxon>
        <taxon>Alphaproteobacteria</taxon>
        <taxon>Sphingomonadales</taxon>
        <taxon>Erythrobacteraceae</taxon>
        <taxon>Aurantiacibacter</taxon>
    </lineage>
</organism>
<dbReference type="AlphaFoldDB" id="A0A844ZY79"/>
<proteinExistence type="predicted"/>
<name>A0A844ZY79_9SPHN</name>
<evidence type="ECO:0000256" key="1">
    <source>
        <dbReference type="SAM" id="Phobius"/>
    </source>
</evidence>
<keyword evidence="1" id="KW-1133">Transmembrane helix</keyword>
<comment type="caution">
    <text evidence="2">The sequence shown here is derived from an EMBL/GenBank/DDBJ whole genome shotgun (WGS) entry which is preliminary data.</text>
</comment>
<dbReference type="Pfam" id="PF11739">
    <property type="entry name" value="YdbH-like"/>
    <property type="match status" value="1"/>
</dbReference>
<feature type="transmembrane region" description="Helical" evidence="1">
    <location>
        <begin position="20"/>
        <end position="40"/>
    </location>
</feature>